<feature type="compositionally biased region" description="Gly residues" evidence="1">
    <location>
        <begin position="151"/>
        <end position="165"/>
    </location>
</feature>
<feature type="compositionally biased region" description="Basic and acidic residues" evidence="1">
    <location>
        <begin position="240"/>
        <end position="254"/>
    </location>
</feature>
<gene>
    <name evidence="3" type="ORF">P0413H11.8</name>
    <name evidence="2" type="ORF">P0431A03.30</name>
</gene>
<evidence type="ECO:0000313" key="4">
    <source>
        <dbReference type="Proteomes" id="UP000000763"/>
    </source>
</evidence>
<evidence type="ECO:0000256" key="1">
    <source>
        <dbReference type="SAM" id="MobiDB-lite"/>
    </source>
</evidence>
<protein>
    <submittedName>
        <fullName evidence="3">Plant disease resistance polyprotein-like</fullName>
    </submittedName>
</protein>
<feature type="region of interest" description="Disordered" evidence="1">
    <location>
        <begin position="36"/>
        <end position="265"/>
    </location>
</feature>
<accession>Q6YWL1</accession>
<evidence type="ECO:0000313" key="3">
    <source>
        <dbReference type="EMBL" id="BAD10620.1"/>
    </source>
</evidence>
<reference evidence="4" key="4">
    <citation type="journal article" date="2008" name="Nucleic Acids Res.">
        <title>The rice annotation project database (RAP-DB): 2008 update.</title>
        <authorList>
            <consortium name="The rice annotation project (RAP)"/>
        </authorList>
    </citation>
    <scope>GENOME REANNOTATION</scope>
    <source>
        <strain evidence="4">cv. Nipponbare</strain>
    </source>
</reference>
<feature type="compositionally biased region" description="Basic and acidic residues" evidence="1">
    <location>
        <begin position="218"/>
        <end position="227"/>
    </location>
</feature>
<evidence type="ECO:0000313" key="2">
    <source>
        <dbReference type="EMBL" id="BAD09844.1"/>
    </source>
</evidence>
<reference evidence="3" key="2">
    <citation type="submission" date="2002-09" db="EMBL/GenBank/DDBJ databases">
        <title>Oryza sativa nipponbare(GA3) genomic DNA, chromosome 8, PAC clone:P0413H11.</title>
        <authorList>
            <person name="Sasaki T."/>
            <person name="Matsumoto T."/>
            <person name="Katayose Y."/>
        </authorList>
    </citation>
    <scope>NUCLEOTIDE SEQUENCE</scope>
</reference>
<proteinExistence type="predicted"/>
<dbReference type="AlphaFoldDB" id="Q6YWL1"/>
<dbReference type="EMBL" id="AP005757">
    <property type="protein sequence ID" value="BAD10620.1"/>
    <property type="molecule type" value="Genomic_DNA"/>
</dbReference>
<reference evidence="2" key="1">
    <citation type="submission" date="2002-01" db="EMBL/GenBank/DDBJ databases">
        <title>Oryza sativa nipponbare(GA3) genomic DNA, chromosome 8, PAC clone:P0431A03.</title>
        <authorList>
            <person name="Sasaki T."/>
            <person name="Matsumoto T."/>
            <person name="Yamamoto K."/>
        </authorList>
    </citation>
    <scope>NUCLEOTIDE SEQUENCE</scope>
</reference>
<dbReference type="EMBL" id="AP004666">
    <property type="protein sequence ID" value="BAD09844.1"/>
    <property type="molecule type" value="Genomic_DNA"/>
</dbReference>
<name>Q6YWL1_ORYSJ</name>
<feature type="compositionally biased region" description="Gly residues" evidence="1">
    <location>
        <begin position="196"/>
        <end position="206"/>
    </location>
</feature>
<reference evidence="4" key="3">
    <citation type="journal article" date="2005" name="Nature">
        <title>The map-based sequence of the rice genome.</title>
        <authorList>
            <consortium name="International rice genome sequencing project (IRGSP)"/>
            <person name="Matsumoto T."/>
            <person name="Wu J."/>
            <person name="Kanamori H."/>
            <person name="Katayose Y."/>
            <person name="Fujisawa M."/>
            <person name="Namiki N."/>
            <person name="Mizuno H."/>
            <person name="Yamamoto K."/>
            <person name="Antonio B.A."/>
            <person name="Baba T."/>
            <person name="Sakata K."/>
            <person name="Nagamura Y."/>
            <person name="Aoki H."/>
            <person name="Arikawa K."/>
            <person name="Arita K."/>
            <person name="Bito T."/>
            <person name="Chiden Y."/>
            <person name="Fujitsuka N."/>
            <person name="Fukunaka R."/>
            <person name="Hamada M."/>
            <person name="Harada C."/>
            <person name="Hayashi A."/>
            <person name="Hijishita S."/>
            <person name="Honda M."/>
            <person name="Hosokawa S."/>
            <person name="Ichikawa Y."/>
            <person name="Idonuma A."/>
            <person name="Iijima M."/>
            <person name="Ikeda M."/>
            <person name="Ikeno M."/>
            <person name="Ito K."/>
            <person name="Ito S."/>
            <person name="Ito T."/>
            <person name="Ito Y."/>
            <person name="Ito Y."/>
            <person name="Iwabuchi A."/>
            <person name="Kamiya K."/>
            <person name="Karasawa W."/>
            <person name="Kurita K."/>
            <person name="Katagiri S."/>
            <person name="Kikuta A."/>
            <person name="Kobayashi H."/>
            <person name="Kobayashi N."/>
            <person name="Machita K."/>
            <person name="Maehara T."/>
            <person name="Masukawa M."/>
            <person name="Mizubayashi T."/>
            <person name="Mukai Y."/>
            <person name="Nagasaki H."/>
            <person name="Nagata Y."/>
            <person name="Naito S."/>
            <person name="Nakashima M."/>
            <person name="Nakama Y."/>
            <person name="Nakamichi Y."/>
            <person name="Nakamura M."/>
            <person name="Meguro A."/>
            <person name="Negishi M."/>
            <person name="Ohta I."/>
            <person name="Ohta T."/>
            <person name="Okamoto M."/>
            <person name="Ono N."/>
            <person name="Saji S."/>
            <person name="Sakaguchi M."/>
            <person name="Sakai K."/>
            <person name="Shibata M."/>
            <person name="Shimokawa T."/>
            <person name="Song J."/>
            <person name="Takazaki Y."/>
            <person name="Terasawa K."/>
            <person name="Tsugane M."/>
            <person name="Tsuji K."/>
            <person name="Ueda S."/>
            <person name="Waki K."/>
            <person name="Yamagata H."/>
            <person name="Yamamoto M."/>
            <person name="Yamamoto S."/>
            <person name="Yamane H."/>
            <person name="Yoshiki S."/>
            <person name="Yoshihara R."/>
            <person name="Yukawa K."/>
            <person name="Zhong H."/>
            <person name="Yano M."/>
            <person name="Yuan Q."/>
            <person name="Ouyang S."/>
            <person name="Liu J."/>
            <person name="Jones K.M."/>
            <person name="Gansberger K."/>
            <person name="Moffat K."/>
            <person name="Hill J."/>
            <person name="Bera J."/>
            <person name="Fadrosh D."/>
            <person name="Jin S."/>
            <person name="Johri S."/>
            <person name="Kim M."/>
            <person name="Overton L."/>
            <person name="Reardon M."/>
            <person name="Tsitrin T."/>
            <person name="Vuong H."/>
            <person name="Weaver B."/>
            <person name="Ciecko A."/>
            <person name="Tallon L."/>
            <person name="Jackson J."/>
            <person name="Pai G."/>
            <person name="Aken S.V."/>
            <person name="Utterback T."/>
            <person name="Reidmuller S."/>
            <person name="Feldblyum T."/>
            <person name="Hsiao J."/>
            <person name="Zismann V."/>
            <person name="Iobst S."/>
            <person name="de Vazeille A.R."/>
            <person name="Buell C.R."/>
            <person name="Ying K."/>
            <person name="Li Y."/>
            <person name="Lu T."/>
            <person name="Huang Y."/>
            <person name="Zhao Q."/>
            <person name="Feng Q."/>
            <person name="Zhang L."/>
            <person name="Zhu J."/>
            <person name="Weng Q."/>
            <person name="Mu J."/>
            <person name="Lu Y."/>
            <person name="Fan D."/>
            <person name="Liu Y."/>
            <person name="Guan J."/>
            <person name="Zhang Y."/>
            <person name="Yu S."/>
            <person name="Liu X."/>
            <person name="Zhang Y."/>
            <person name="Hong G."/>
            <person name="Han B."/>
            <person name="Choisne N."/>
            <person name="Demange N."/>
            <person name="Orjeda G."/>
            <person name="Samain S."/>
            <person name="Cattolico L."/>
            <person name="Pelletier E."/>
            <person name="Couloux A."/>
            <person name="Segurens B."/>
            <person name="Wincker P."/>
            <person name="D'Hont A."/>
            <person name="Scarpelli C."/>
            <person name="Weissenbach J."/>
            <person name="Salanoubat M."/>
            <person name="Quetier F."/>
            <person name="Yu Y."/>
            <person name="Kim H.R."/>
            <person name="Rambo T."/>
            <person name="Currie J."/>
            <person name="Collura K."/>
            <person name="Luo M."/>
            <person name="Yang T."/>
            <person name="Ammiraju J.S.S."/>
            <person name="Engler F."/>
            <person name="Soderlund C."/>
            <person name="Wing R.A."/>
            <person name="Palmer L.E."/>
            <person name="de la Bastide M."/>
            <person name="Spiegel L."/>
            <person name="Nascimento L."/>
            <person name="Zutavern T."/>
            <person name="O'Shaughnessy A."/>
            <person name="Dike S."/>
            <person name="Dedhia N."/>
            <person name="Preston R."/>
            <person name="Balija V."/>
            <person name="McCombie W.R."/>
            <person name="Chow T."/>
            <person name="Chen H."/>
            <person name="Chung M."/>
            <person name="Chen C."/>
            <person name="Shaw J."/>
            <person name="Wu H."/>
            <person name="Hsiao K."/>
            <person name="Chao Y."/>
            <person name="Chu M."/>
            <person name="Cheng C."/>
            <person name="Hour A."/>
            <person name="Lee P."/>
            <person name="Lin S."/>
            <person name="Lin Y."/>
            <person name="Liou J."/>
            <person name="Liu S."/>
            <person name="Hsing Y."/>
            <person name="Raghuvanshi S."/>
            <person name="Mohanty A."/>
            <person name="Bharti A.K."/>
            <person name="Gaur A."/>
            <person name="Gupta V."/>
            <person name="Kumar D."/>
            <person name="Ravi V."/>
            <person name="Vij S."/>
            <person name="Kapur A."/>
            <person name="Khurana P."/>
            <person name="Khurana P."/>
            <person name="Khurana J.P."/>
            <person name="Tyagi A.K."/>
            <person name="Gaikwad K."/>
            <person name="Singh A."/>
            <person name="Dalal V."/>
            <person name="Srivastava S."/>
            <person name="Dixit A."/>
            <person name="Pal A.K."/>
            <person name="Ghazi I.A."/>
            <person name="Yadav M."/>
            <person name="Pandit A."/>
            <person name="Bhargava A."/>
            <person name="Sureshbabu K."/>
            <person name="Batra K."/>
            <person name="Sharma T.R."/>
            <person name="Mohapatra T."/>
            <person name="Singh N.K."/>
            <person name="Messing J."/>
            <person name="Nelson A.B."/>
            <person name="Fuks G."/>
            <person name="Kavchok S."/>
            <person name="Keizer G."/>
            <person name="Linton E."/>
            <person name="Llaca V."/>
            <person name="Song R."/>
            <person name="Tanyolac B."/>
            <person name="Young S."/>
            <person name="Ho-Il K."/>
            <person name="Hahn J.H."/>
            <person name="Sangsakoo G."/>
            <person name="Vanavichit A."/>
            <person name="de Mattos Luiz.A.T."/>
            <person name="Zimmer P.D."/>
            <person name="Malone G."/>
            <person name="Dellagostin O."/>
            <person name="de Oliveira A.C."/>
            <person name="Bevan M."/>
            <person name="Bancroft I."/>
            <person name="Minx P."/>
            <person name="Cordum H."/>
            <person name="Wilson R."/>
            <person name="Cheng Z."/>
            <person name="Jin W."/>
            <person name="Jiang J."/>
            <person name="Leong S.A."/>
            <person name="Iwama H."/>
            <person name="Gojobori T."/>
            <person name="Itoh T."/>
            <person name="Niimura Y."/>
            <person name="Fujii Y."/>
            <person name="Habara T."/>
            <person name="Sakai H."/>
            <person name="Sato Y."/>
            <person name="Wilson G."/>
            <person name="Kumar K."/>
            <person name="McCouch S."/>
            <person name="Juretic N."/>
            <person name="Hoen D."/>
            <person name="Wright S."/>
            <person name="Bruskiewich R."/>
            <person name="Bureau T."/>
            <person name="Miyao A."/>
            <person name="Hirochika H."/>
            <person name="Nishikawa T."/>
            <person name="Kadowaki K."/>
            <person name="Sugiura M."/>
            <person name="Burr B."/>
            <person name="Sasaki T."/>
        </authorList>
    </citation>
    <scope>NUCLEOTIDE SEQUENCE [LARGE SCALE GENOMIC DNA]</scope>
    <source>
        <strain evidence="4">cv. Nipponbare</strain>
    </source>
</reference>
<sequence>MVLRTRQAGDQVFGSVRRDYSLFVNVYFVFINMSNTGDNNNTGDKKKEVPVNTNGGNTVSKSSGGGGKKKEVPVNTNGGNIVSNSSGGSFSGADVIKGGCGADMRGPPVSGSGEREKGRRQAGPTRQRRTGGRSTVDRDHAGGPPPVHGIDGPGRPGADRTGGGTRASTGDSKRRRGQRQQMASQRRRRPKATASAGGGDARGIGGRKGKGEGVLTRGDSDDRRRGATEGGRQAADGDWDDLKNEKEKITEGERGHRRRERRPKAADMATLTVARALKIPLKILLVNFDM</sequence>
<feature type="compositionally biased region" description="Low complexity" evidence="1">
    <location>
        <begin position="75"/>
        <end position="92"/>
    </location>
</feature>
<dbReference type="Proteomes" id="UP000000763">
    <property type="component" value="Chromosome 8"/>
</dbReference>
<organism evidence="3 4">
    <name type="scientific">Oryza sativa subsp. japonica</name>
    <name type="common">Rice</name>
    <dbReference type="NCBI Taxonomy" id="39947"/>
    <lineage>
        <taxon>Eukaryota</taxon>
        <taxon>Viridiplantae</taxon>
        <taxon>Streptophyta</taxon>
        <taxon>Embryophyta</taxon>
        <taxon>Tracheophyta</taxon>
        <taxon>Spermatophyta</taxon>
        <taxon>Magnoliopsida</taxon>
        <taxon>Liliopsida</taxon>
        <taxon>Poales</taxon>
        <taxon>Poaceae</taxon>
        <taxon>BOP clade</taxon>
        <taxon>Oryzoideae</taxon>
        <taxon>Oryzeae</taxon>
        <taxon>Oryzinae</taxon>
        <taxon>Oryza</taxon>
        <taxon>Oryza sativa</taxon>
    </lineage>
</organism>